<keyword evidence="7 9" id="KW-0675">Receptor</keyword>
<evidence type="ECO:0000313" key="15">
    <source>
        <dbReference type="RefSeq" id="XP_036363787.1"/>
    </source>
</evidence>
<feature type="transmembrane region" description="Helical" evidence="10">
    <location>
        <begin position="53"/>
        <end position="78"/>
    </location>
</feature>
<dbReference type="InterPro" id="IPR017452">
    <property type="entry name" value="GPCR_Rhodpsn_7TM"/>
</dbReference>
<dbReference type="RefSeq" id="XP_036363787.1">
    <property type="nucleotide sequence ID" value="XM_036507894.1"/>
</dbReference>
<keyword evidence="3 9" id="KW-0812">Transmembrane</keyword>
<feature type="transmembrane region" description="Helical" evidence="10">
    <location>
        <begin position="360"/>
        <end position="385"/>
    </location>
</feature>
<dbReference type="Proteomes" id="UP000515154">
    <property type="component" value="Linkage group LG12"/>
</dbReference>
<keyword evidence="5 9" id="KW-0297">G-protein coupled receptor</keyword>
<dbReference type="PANTHER" id="PTHR24230">
    <property type="entry name" value="G-PROTEIN COUPLED RECEPTOR"/>
    <property type="match status" value="1"/>
</dbReference>
<evidence type="ECO:0000313" key="14">
    <source>
        <dbReference type="RefSeq" id="XP_036363786.1"/>
    </source>
</evidence>
<dbReference type="PRINTS" id="PR00237">
    <property type="entry name" value="GPCRRHODOPSN"/>
</dbReference>
<evidence type="ECO:0000313" key="13">
    <source>
        <dbReference type="RefSeq" id="XP_036363785.1"/>
    </source>
</evidence>
<feature type="transmembrane region" description="Helical" evidence="10">
    <location>
        <begin position="90"/>
        <end position="111"/>
    </location>
</feature>
<keyword evidence="12" id="KW-1185">Reference proteome</keyword>
<dbReference type="PROSITE" id="PS00237">
    <property type="entry name" value="G_PROTEIN_RECEP_F1_1"/>
    <property type="match status" value="1"/>
</dbReference>
<reference evidence="13 14" key="1">
    <citation type="submission" date="2025-08" db="UniProtKB">
        <authorList>
            <consortium name="RefSeq"/>
        </authorList>
    </citation>
    <scope>IDENTIFICATION</scope>
</reference>
<evidence type="ECO:0000256" key="10">
    <source>
        <dbReference type="SAM" id="Phobius"/>
    </source>
</evidence>
<organism evidence="12 13">
    <name type="scientific">Octopus sinensis</name>
    <name type="common">East Asian common octopus</name>
    <dbReference type="NCBI Taxonomy" id="2607531"/>
    <lineage>
        <taxon>Eukaryota</taxon>
        <taxon>Metazoa</taxon>
        <taxon>Spiralia</taxon>
        <taxon>Lophotrochozoa</taxon>
        <taxon>Mollusca</taxon>
        <taxon>Cephalopoda</taxon>
        <taxon>Coleoidea</taxon>
        <taxon>Octopodiformes</taxon>
        <taxon>Octopoda</taxon>
        <taxon>Incirrata</taxon>
        <taxon>Octopodidae</taxon>
        <taxon>Octopus</taxon>
    </lineage>
</organism>
<evidence type="ECO:0000313" key="12">
    <source>
        <dbReference type="Proteomes" id="UP000515154"/>
    </source>
</evidence>
<dbReference type="GO" id="GO:0008528">
    <property type="term" value="F:G protein-coupled peptide receptor activity"/>
    <property type="evidence" value="ECO:0007669"/>
    <property type="project" value="TreeGrafter"/>
</dbReference>
<keyword evidence="2" id="KW-1003">Cell membrane</keyword>
<feature type="transmembrane region" description="Helical" evidence="10">
    <location>
        <begin position="131"/>
        <end position="151"/>
    </location>
</feature>
<evidence type="ECO:0000256" key="2">
    <source>
        <dbReference type="ARBA" id="ARBA00022475"/>
    </source>
</evidence>
<evidence type="ECO:0000256" key="9">
    <source>
        <dbReference type="RuleBase" id="RU000688"/>
    </source>
</evidence>
<accession>A0A6P7T119</accession>
<feature type="transmembrane region" description="Helical" evidence="10">
    <location>
        <begin position="21"/>
        <end position="41"/>
    </location>
</feature>
<evidence type="ECO:0000256" key="6">
    <source>
        <dbReference type="ARBA" id="ARBA00023136"/>
    </source>
</evidence>
<dbReference type="RefSeq" id="XP_036363788.1">
    <property type="nucleotide sequence ID" value="XM_036507895.1"/>
</dbReference>
<dbReference type="InterPro" id="IPR000276">
    <property type="entry name" value="GPCR_Rhodpsn"/>
</dbReference>
<feature type="transmembrane region" description="Helical" evidence="10">
    <location>
        <begin position="237"/>
        <end position="260"/>
    </location>
</feature>
<comment type="subcellular location">
    <subcellularLocation>
        <location evidence="1">Cell membrane</location>
        <topology evidence="1">Multi-pass membrane protein</topology>
    </subcellularLocation>
</comment>
<dbReference type="RefSeq" id="XP_036363789.1">
    <property type="nucleotide sequence ID" value="XM_036507896.1"/>
</dbReference>
<protein>
    <submittedName>
        <fullName evidence="13 14">Protein trapped in endoderm-1-like</fullName>
    </submittedName>
</protein>
<evidence type="ECO:0000259" key="11">
    <source>
        <dbReference type="PROSITE" id="PS50262"/>
    </source>
</evidence>
<dbReference type="GO" id="GO:0007218">
    <property type="term" value="P:neuropeptide signaling pathway"/>
    <property type="evidence" value="ECO:0007669"/>
    <property type="project" value="TreeGrafter"/>
</dbReference>
<comment type="similarity">
    <text evidence="9">Belongs to the G-protein coupled receptor 1 family.</text>
</comment>
<feature type="transmembrane region" description="Helical" evidence="10">
    <location>
        <begin position="391"/>
        <end position="410"/>
    </location>
</feature>
<proteinExistence type="inferred from homology"/>
<dbReference type="Gene3D" id="1.20.1070.10">
    <property type="entry name" value="Rhodopsin 7-helix transmembrane proteins"/>
    <property type="match status" value="1"/>
</dbReference>
<dbReference type="KEGG" id="osn:115218067"/>
<evidence type="ECO:0000256" key="1">
    <source>
        <dbReference type="ARBA" id="ARBA00004651"/>
    </source>
</evidence>
<dbReference type="RefSeq" id="XP_036363785.1">
    <property type="nucleotide sequence ID" value="XM_036507892.1"/>
</dbReference>
<dbReference type="SUPFAM" id="SSF81321">
    <property type="entry name" value="Family A G protein-coupled receptor-like"/>
    <property type="match status" value="1"/>
</dbReference>
<sequence length="435" mass="49637">MADTMNNTAVPEKEAEYSVEYMLGFFVIVGVLGNGLAICVFARKKEKLPHTIFIITLAFTDFLTCSIVVPLAIYMIHMRFETNSEVLCKVYFFLITSNVPFSAFIMVAIAVERYLSVCHPFLHLMKPKSTIFTILTMLLFASSLGVMTSLMHRPRPVSCSNSSEMEVLQSFNISKDSALNITDFMRFDEQVFNDNFTNIYLNALDNEEHSEQSCTRYVCKITFHLFSKDFVNIYQKVYASLFLLSFLSTLVLYGLIYRCVFWRRAKRWKSHLKQQQILSSNGGMSQTVNTVVDNEVTELTVFKNSPTNAAADADTTVAGKSAANASNHETEIILKKGAKANTLKRQITMKDKNRFANFKLAVMLFVVNLVFICAFLPSWLMAIHIIKFTPIIFYAYFCYNVANPVIYAFLNPSFRKDLYALMCLVVKKRSARQYI</sequence>
<dbReference type="AlphaFoldDB" id="A0A6P7T119"/>
<dbReference type="CDD" id="cd00637">
    <property type="entry name" value="7tm_classA_rhodopsin-like"/>
    <property type="match status" value="1"/>
</dbReference>
<evidence type="ECO:0000313" key="16">
    <source>
        <dbReference type="RefSeq" id="XP_036363788.1"/>
    </source>
</evidence>
<keyword evidence="6 10" id="KW-0472">Membrane</keyword>
<dbReference type="Pfam" id="PF00001">
    <property type="entry name" value="7tm_1"/>
    <property type="match status" value="1"/>
</dbReference>
<keyword evidence="8 9" id="KW-0807">Transducer</keyword>
<evidence type="ECO:0000256" key="8">
    <source>
        <dbReference type="ARBA" id="ARBA00023224"/>
    </source>
</evidence>
<dbReference type="RefSeq" id="XP_036363786.1">
    <property type="nucleotide sequence ID" value="XM_036507893.1"/>
</dbReference>
<dbReference type="PROSITE" id="PS50262">
    <property type="entry name" value="G_PROTEIN_RECEP_F1_2"/>
    <property type="match status" value="1"/>
</dbReference>
<evidence type="ECO:0000256" key="3">
    <source>
        <dbReference type="ARBA" id="ARBA00022692"/>
    </source>
</evidence>
<evidence type="ECO:0000256" key="5">
    <source>
        <dbReference type="ARBA" id="ARBA00023040"/>
    </source>
</evidence>
<keyword evidence="4 10" id="KW-1133">Transmembrane helix</keyword>
<evidence type="ECO:0000256" key="7">
    <source>
        <dbReference type="ARBA" id="ARBA00023170"/>
    </source>
</evidence>
<evidence type="ECO:0000256" key="4">
    <source>
        <dbReference type="ARBA" id="ARBA00022989"/>
    </source>
</evidence>
<name>A0A6P7T119_9MOLL</name>
<gene>
    <name evidence="13 14 15 16 17" type="primary">LOC115218067</name>
</gene>
<dbReference type="GO" id="GO:0005886">
    <property type="term" value="C:plasma membrane"/>
    <property type="evidence" value="ECO:0007669"/>
    <property type="project" value="UniProtKB-SubCell"/>
</dbReference>
<evidence type="ECO:0000313" key="17">
    <source>
        <dbReference type="RefSeq" id="XP_036363789.1"/>
    </source>
</evidence>
<feature type="domain" description="G-protein coupled receptors family 1 profile" evidence="11">
    <location>
        <begin position="33"/>
        <end position="419"/>
    </location>
</feature>
<dbReference type="PANTHER" id="PTHR24230:SF158">
    <property type="entry name" value="G-PROTEIN COUPLED RECEPTORS FAMILY 1 PROFILE DOMAIN-CONTAINING PROTEIN"/>
    <property type="match status" value="1"/>
</dbReference>